<keyword evidence="2" id="KW-0472">Membrane</keyword>
<dbReference type="OrthoDB" id="839535at2"/>
<sequence>MKKFHQISQIALLLFFLAYLVFFIAFNTLGGIFGMDEVTSDSMVKIMLGGLFIFLITWLAGTMTLNKMTKQLAKKEAEMHELKSKLYDLEHPSPANPKKQNIPDSKVNPESDESGIKPRQNYTD</sequence>
<dbReference type="STRING" id="388413.ALPR1_05155"/>
<proteinExistence type="predicted"/>
<dbReference type="EMBL" id="AAXU02000001">
    <property type="protein sequence ID" value="EAZ80283.1"/>
    <property type="molecule type" value="Genomic_DNA"/>
</dbReference>
<evidence type="ECO:0000256" key="1">
    <source>
        <dbReference type="SAM" id="MobiDB-lite"/>
    </source>
</evidence>
<dbReference type="HOGENOM" id="CLU_163139_0_0_10"/>
<feature type="transmembrane region" description="Helical" evidence="2">
    <location>
        <begin position="46"/>
        <end position="65"/>
    </location>
</feature>
<evidence type="ECO:0000313" key="3">
    <source>
        <dbReference type="EMBL" id="EAZ80283.1"/>
    </source>
</evidence>
<protein>
    <recommendedName>
        <fullName evidence="5">Lipopolysaccharide assembly protein A domain-containing protein</fullName>
    </recommendedName>
</protein>
<dbReference type="RefSeq" id="WP_008198861.1">
    <property type="nucleotide sequence ID" value="NZ_CM001023.1"/>
</dbReference>
<dbReference type="AlphaFoldDB" id="A3HYE7"/>
<evidence type="ECO:0000313" key="4">
    <source>
        <dbReference type="Proteomes" id="UP000003919"/>
    </source>
</evidence>
<evidence type="ECO:0008006" key="5">
    <source>
        <dbReference type="Google" id="ProtNLM"/>
    </source>
</evidence>
<name>A3HYE7_9BACT</name>
<reference evidence="3 4" key="1">
    <citation type="journal article" date="2011" name="J. Bacteriol.">
        <title>Complete genome sequence of Algoriphagus sp. PR1, bacterial prey of a colony-forming choanoflagellate.</title>
        <authorList>
            <person name="Alegado R.A."/>
            <person name="Ferriera S."/>
            <person name="Nusbaum C."/>
            <person name="Young S.K."/>
            <person name="Zeng Q."/>
            <person name="Imamovic A."/>
            <person name="Fairclough S.R."/>
            <person name="King N."/>
        </authorList>
    </citation>
    <scope>NUCLEOTIDE SEQUENCE [LARGE SCALE GENOMIC DNA]</scope>
    <source>
        <strain evidence="3 4">PR1</strain>
    </source>
</reference>
<keyword evidence="2" id="KW-0812">Transmembrane</keyword>
<dbReference type="Proteomes" id="UP000003919">
    <property type="component" value="Unassembled WGS sequence"/>
</dbReference>
<comment type="caution">
    <text evidence="3">The sequence shown here is derived from an EMBL/GenBank/DDBJ whole genome shotgun (WGS) entry which is preliminary data.</text>
</comment>
<keyword evidence="2" id="KW-1133">Transmembrane helix</keyword>
<feature type="transmembrane region" description="Helical" evidence="2">
    <location>
        <begin position="12"/>
        <end position="34"/>
    </location>
</feature>
<feature type="region of interest" description="Disordered" evidence="1">
    <location>
        <begin position="87"/>
        <end position="124"/>
    </location>
</feature>
<organism evidence="3 4">
    <name type="scientific">Algoriphagus machipongonensis</name>
    <dbReference type="NCBI Taxonomy" id="388413"/>
    <lineage>
        <taxon>Bacteria</taxon>
        <taxon>Pseudomonadati</taxon>
        <taxon>Bacteroidota</taxon>
        <taxon>Cytophagia</taxon>
        <taxon>Cytophagales</taxon>
        <taxon>Cyclobacteriaceae</taxon>
        <taxon>Algoriphagus</taxon>
    </lineage>
</organism>
<evidence type="ECO:0000256" key="2">
    <source>
        <dbReference type="SAM" id="Phobius"/>
    </source>
</evidence>
<keyword evidence="4" id="KW-1185">Reference proteome</keyword>
<accession>A3HYE7</accession>
<gene>
    <name evidence="3" type="ORF">ALPR1_05155</name>
</gene>